<dbReference type="InterPro" id="IPR012816">
    <property type="entry name" value="NADAR"/>
</dbReference>
<dbReference type="HOGENOM" id="CLU_084247_3_3_1"/>
<organism evidence="2 3">
    <name type="scientific">Galerina marginata (strain CBS 339.88)</name>
    <dbReference type="NCBI Taxonomy" id="685588"/>
    <lineage>
        <taxon>Eukaryota</taxon>
        <taxon>Fungi</taxon>
        <taxon>Dikarya</taxon>
        <taxon>Basidiomycota</taxon>
        <taxon>Agaricomycotina</taxon>
        <taxon>Agaricomycetes</taxon>
        <taxon>Agaricomycetidae</taxon>
        <taxon>Agaricales</taxon>
        <taxon>Agaricineae</taxon>
        <taxon>Strophariaceae</taxon>
        <taxon>Galerina</taxon>
    </lineage>
</organism>
<dbReference type="InterPro" id="IPR037238">
    <property type="entry name" value="YbiA-like_sf"/>
</dbReference>
<name>A0A067T8L4_GALM3</name>
<dbReference type="Gene3D" id="1.10.357.40">
    <property type="entry name" value="YbiA-like"/>
    <property type="match status" value="1"/>
</dbReference>
<dbReference type="STRING" id="685588.A0A067T8L4"/>
<sequence>GFLIQSPHRLLYRDQIYPTAMHLFEAMKYIDHRPDIAETIRNCAHVNDVYLLSLKFEEFQRRDWADNYFDVLDEVLLIKFKQHPDLRVELCGTLGAKIIYTEPDNYWGIGQDGQGQNMLGRTLVRVREKL</sequence>
<evidence type="ECO:0000313" key="2">
    <source>
        <dbReference type="EMBL" id="KDR79525.1"/>
    </source>
</evidence>
<dbReference type="EMBL" id="KL142373">
    <property type="protein sequence ID" value="KDR79525.1"/>
    <property type="molecule type" value="Genomic_DNA"/>
</dbReference>
<dbReference type="Proteomes" id="UP000027222">
    <property type="component" value="Unassembled WGS sequence"/>
</dbReference>
<proteinExistence type="predicted"/>
<feature type="domain" description="NADAR" evidence="1">
    <location>
        <begin position="6"/>
        <end position="130"/>
    </location>
</feature>
<evidence type="ECO:0000313" key="3">
    <source>
        <dbReference type="Proteomes" id="UP000027222"/>
    </source>
</evidence>
<protein>
    <recommendedName>
        <fullName evidence="1">NADAR domain-containing protein</fullName>
    </recommendedName>
</protein>
<dbReference type="OrthoDB" id="206452at2759"/>
<feature type="non-terminal residue" evidence="2">
    <location>
        <position position="1"/>
    </location>
</feature>
<reference evidence="3" key="1">
    <citation type="journal article" date="2014" name="Proc. Natl. Acad. Sci. U.S.A.">
        <title>Extensive sampling of basidiomycete genomes demonstrates inadequacy of the white-rot/brown-rot paradigm for wood decay fungi.</title>
        <authorList>
            <person name="Riley R."/>
            <person name="Salamov A.A."/>
            <person name="Brown D.W."/>
            <person name="Nagy L.G."/>
            <person name="Floudas D."/>
            <person name="Held B.W."/>
            <person name="Levasseur A."/>
            <person name="Lombard V."/>
            <person name="Morin E."/>
            <person name="Otillar R."/>
            <person name="Lindquist E.A."/>
            <person name="Sun H."/>
            <person name="LaButti K.M."/>
            <person name="Schmutz J."/>
            <person name="Jabbour D."/>
            <person name="Luo H."/>
            <person name="Baker S.E."/>
            <person name="Pisabarro A.G."/>
            <person name="Walton J.D."/>
            <person name="Blanchette R.A."/>
            <person name="Henrissat B."/>
            <person name="Martin F."/>
            <person name="Cullen D."/>
            <person name="Hibbett D.S."/>
            <person name="Grigoriev I.V."/>
        </authorList>
    </citation>
    <scope>NUCLEOTIDE SEQUENCE [LARGE SCALE GENOMIC DNA]</scope>
    <source>
        <strain evidence="3">CBS 339.88</strain>
    </source>
</reference>
<dbReference type="AlphaFoldDB" id="A0A067T8L4"/>
<accession>A0A067T8L4</accession>
<keyword evidence="3" id="KW-1185">Reference proteome</keyword>
<feature type="non-terminal residue" evidence="2">
    <location>
        <position position="130"/>
    </location>
</feature>
<dbReference type="CDD" id="cd15457">
    <property type="entry name" value="NADAR"/>
    <property type="match status" value="1"/>
</dbReference>
<dbReference type="Pfam" id="PF08719">
    <property type="entry name" value="NADAR"/>
    <property type="match status" value="1"/>
</dbReference>
<evidence type="ECO:0000259" key="1">
    <source>
        <dbReference type="Pfam" id="PF08719"/>
    </source>
</evidence>
<gene>
    <name evidence="2" type="ORF">GALMADRAFT_37499</name>
</gene>
<dbReference type="SUPFAM" id="SSF143990">
    <property type="entry name" value="YbiA-like"/>
    <property type="match status" value="1"/>
</dbReference>